<keyword evidence="1 2" id="KW-0732">Signal</keyword>
<feature type="chain" id="PRO_5045683956" evidence="2">
    <location>
        <begin position="23"/>
        <end position="296"/>
    </location>
</feature>
<evidence type="ECO:0000313" key="4">
    <source>
        <dbReference type="EMBL" id="MBS2551333.1"/>
    </source>
</evidence>
<gene>
    <name evidence="4" type="ORF">KGQ19_31140</name>
</gene>
<dbReference type="InterPro" id="IPR018114">
    <property type="entry name" value="TRYPSIN_HIS"/>
</dbReference>
<keyword evidence="5" id="KW-1185">Reference proteome</keyword>
<dbReference type="PROSITE" id="PS00134">
    <property type="entry name" value="TRYPSIN_HIS"/>
    <property type="match status" value="1"/>
</dbReference>
<evidence type="ECO:0000256" key="1">
    <source>
        <dbReference type="ARBA" id="ARBA00022729"/>
    </source>
</evidence>
<dbReference type="GO" id="GO:0016787">
    <property type="term" value="F:hydrolase activity"/>
    <property type="evidence" value="ECO:0007669"/>
    <property type="project" value="UniProtKB-KW"/>
</dbReference>
<dbReference type="Gene3D" id="2.40.10.10">
    <property type="entry name" value="Trypsin-like serine proteases"/>
    <property type="match status" value="2"/>
</dbReference>
<sequence length="296" mass="30222">MKRRHTALLASTAAVLSVAATACHGGSSAKGGGSDSTTDVASTVLTHVLESNLDDPHTILHAGPVGTAPIPAGTTEAGKLTAQPFDGIPKVGAVFFSVGGVVSAHYCTGSVVHSPSGNVIVTAGHCVHNTLFGGWQDHIVFVPGYHDDIAPYGMWVATKAYVDSKWVASEDQDADIAFLDVRKVGGGSQTLESITGANKFTEKPGYENKISVVSYPLTAAKPVGCQASTAKFSDTQLELACGGLPDGASGSPFMASGDKLVGILGGYEQGGNSPDVSYSIYFSSRIASIFKAATGG</sequence>
<dbReference type="InterPro" id="IPR001254">
    <property type="entry name" value="Trypsin_dom"/>
</dbReference>
<proteinExistence type="predicted"/>
<evidence type="ECO:0000259" key="3">
    <source>
        <dbReference type="Pfam" id="PF00089"/>
    </source>
</evidence>
<keyword evidence="4" id="KW-0378">Hydrolase</keyword>
<feature type="signal peptide" evidence="2">
    <location>
        <begin position="1"/>
        <end position="22"/>
    </location>
</feature>
<dbReference type="Pfam" id="PF00089">
    <property type="entry name" value="Trypsin"/>
    <property type="match status" value="1"/>
</dbReference>
<reference evidence="4 5" key="1">
    <citation type="submission" date="2020-02" db="EMBL/GenBank/DDBJ databases">
        <title>Acidophilic actinobacteria isolated from forest soil.</title>
        <authorList>
            <person name="Golinska P."/>
        </authorList>
    </citation>
    <scope>NUCLEOTIDE SEQUENCE [LARGE SCALE GENOMIC DNA]</scope>
    <source>
        <strain evidence="4 5">NL8</strain>
    </source>
</reference>
<organism evidence="4 5">
    <name type="scientific">Catenulispora pinistramenti</name>
    <dbReference type="NCBI Taxonomy" id="2705254"/>
    <lineage>
        <taxon>Bacteria</taxon>
        <taxon>Bacillati</taxon>
        <taxon>Actinomycetota</taxon>
        <taxon>Actinomycetes</taxon>
        <taxon>Catenulisporales</taxon>
        <taxon>Catenulisporaceae</taxon>
        <taxon>Catenulispora</taxon>
    </lineage>
</organism>
<dbReference type="InterPro" id="IPR009003">
    <property type="entry name" value="Peptidase_S1_PA"/>
</dbReference>
<name>A0ABS5KZ59_9ACTN</name>
<evidence type="ECO:0000313" key="5">
    <source>
        <dbReference type="Proteomes" id="UP000730482"/>
    </source>
</evidence>
<dbReference type="PANTHER" id="PTHR15462">
    <property type="entry name" value="SERINE PROTEASE"/>
    <property type="match status" value="1"/>
</dbReference>
<dbReference type="EC" id="3.4.21.-" evidence="4"/>
<evidence type="ECO:0000256" key="2">
    <source>
        <dbReference type="SAM" id="SignalP"/>
    </source>
</evidence>
<comment type="caution">
    <text evidence="4">The sequence shown here is derived from an EMBL/GenBank/DDBJ whole genome shotgun (WGS) entry which is preliminary data.</text>
</comment>
<dbReference type="EMBL" id="JAAFYZ010000135">
    <property type="protein sequence ID" value="MBS2551333.1"/>
    <property type="molecule type" value="Genomic_DNA"/>
</dbReference>
<dbReference type="Proteomes" id="UP000730482">
    <property type="component" value="Unassembled WGS sequence"/>
</dbReference>
<dbReference type="InterPro" id="IPR043504">
    <property type="entry name" value="Peptidase_S1_PA_chymotrypsin"/>
</dbReference>
<protein>
    <submittedName>
        <fullName evidence="4">Trypsin-like serine protease</fullName>
        <ecNumber evidence="4">3.4.21.-</ecNumber>
    </submittedName>
</protein>
<accession>A0ABS5KZ59</accession>
<dbReference type="InterPro" id="IPR050966">
    <property type="entry name" value="Glutamyl_endopeptidase"/>
</dbReference>
<dbReference type="PROSITE" id="PS51257">
    <property type="entry name" value="PROKAR_LIPOPROTEIN"/>
    <property type="match status" value="1"/>
</dbReference>
<dbReference type="RefSeq" id="WP_212015730.1">
    <property type="nucleotide sequence ID" value="NZ_JAAFYZ010000135.1"/>
</dbReference>
<feature type="domain" description="Peptidase S1" evidence="3">
    <location>
        <begin position="100"/>
        <end position="276"/>
    </location>
</feature>
<dbReference type="SUPFAM" id="SSF50494">
    <property type="entry name" value="Trypsin-like serine proteases"/>
    <property type="match status" value="1"/>
</dbReference>